<accession>A0A507CT77</accession>
<gene>
    <name evidence="11" type="ORF">SeLEV6574_g05642</name>
</gene>
<feature type="domain" description="J" evidence="10">
    <location>
        <begin position="55"/>
        <end position="115"/>
    </location>
</feature>
<evidence type="ECO:0000256" key="6">
    <source>
        <dbReference type="ARBA" id="ARBA00023136"/>
    </source>
</evidence>
<evidence type="ECO:0000256" key="8">
    <source>
        <dbReference type="ARBA" id="ARBA00040828"/>
    </source>
</evidence>
<dbReference type="EMBL" id="QEAM01000274">
    <property type="protein sequence ID" value="TPX42374.1"/>
    <property type="molecule type" value="Genomic_DNA"/>
</dbReference>
<dbReference type="Pfam" id="PF03656">
    <property type="entry name" value="Pam16"/>
    <property type="match status" value="1"/>
</dbReference>
<comment type="similarity">
    <text evidence="7">Belongs to the TIM14 family.</text>
</comment>
<evidence type="ECO:0000256" key="2">
    <source>
        <dbReference type="ARBA" id="ARBA00022692"/>
    </source>
</evidence>
<keyword evidence="6" id="KW-0472">Membrane</keyword>
<keyword evidence="2" id="KW-0812">Transmembrane</keyword>
<evidence type="ECO:0000256" key="7">
    <source>
        <dbReference type="ARBA" id="ARBA00038105"/>
    </source>
</evidence>
<evidence type="ECO:0000313" key="11">
    <source>
        <dbReference type="EMBL" id="TPX42374.1"/>
    </source>
</evidence>
<keyword evidence="4" id="KW-1133">Transmembrane helix</keyword>
<comment type="caution">
    <text evidence="11">The sequence shown here is derived from an EMBL/GenBank/DDBJ whole genome shotgun (WGS) entry which is preliminary data.</text>
</comment>
<comment type="subcellular location">
    <subcellularLocation>
        <location evidence="1">Mitochondrion inner membrane</location>
        <topology evidence="1">Single-pass membrane protein</topology>
    </subcellularLocation>
</comment>
<dbReference type="GO" id="GO:0001405">
    <property type="term" value="C:PAM complex, Tim23 associated import motor"/>
    <property type="evidence" value="ECO:0007669"/>
    <property type="project" value="TreeGrafter"/>
</dbReference>
<evidence type="ECO:0000259" key="10">
    <source>
        <dbReference type="PROSITE" id="PS50076"/>
    </source>
</evidence>
<dbReference type="FunFam" id="1.10.287.110:FF:000001">
    <property type="entry name" value="Import inner membrane translocase subunit tim14"/>
    <property type="match status" value="1"/>
</dbReference>
<evidence type="ECO:0000256" key="3">
    <source>
        <dbReference type="ARBA" id="ARBA00022792"/>
    </source>
</evidence>
<keyword evidence="5" id="KW-0496">Mitochondrion</keyword>
<evidence type="ECO:0000256" key="4">
    <source>
        <dbReference type="ARBA" id="ARBA00022989"/>
    </source>
</evidence>
<dbReference type="PANTHER" id="PTHR12763">
    <property type="match status" value="1"/>
</dbReference>
<dbReference type="PROSITE" id="PS50076">
    <property type="entry name" value="DNAJ_2"/>
    <property type="match status" value="1"/>
</dbReference>
<dbReference type="OrthoDB" id="240298at2759"/>
<evidence type="ECO:0000256" key="5">
    <source>
        <dbReference type="ARBA" id="ARBA00023128"/>
    </source>
</evidence>
<dbReference type="GO" id="GO:0030150">
    <property type="term" value="P:protein import into mitochondrial matrix"/>
    <property type="evidence" value="ECO:0007669"/>
    <property type="project" value="TreeGrafter"/>
</dbReference>
<sequence length="159" mass="17072">MATAVLVGAGVAGAAFAARLAIRAWQSTSPEALKASASGRAFLRGGFEAQMSRREAAQILGIRENVPKDKLKEAHRRIMLLNHPDRGGSPYLASKINEAKEMLDRNTPSDIECYGGLVAKRVMSLNCSSSWSRVLVGIVNTVGESMGRKPPLMVPRPQA</sequence>
<dbReference type="SMART" id="SM00271">
    <property type="entry name" value="DnaJ"/>
    <property type="match status" value="1"/>
</dbReference>
<dbReference type="SUPFAM" id="SSF46565">
    <property type="entry name" value="Chaperone J-domain"/>
    <property type="match status" value="1"/>
</dbReference>
<dbReference type="Gene3D" id="1.10.287.110">
    <property type="entry name" value="DnaJ domain"/>
    <property type="match status" value="1"/>
</dbReference>
<evidence type="ECO:0000313" key="12">
    <source>
        <dbReference type="Proteomes" id="UP000320475"/>
    </source>
</evidence>
<dbReference type="Proteomes" id="UP000320475">
    <property type="component" value="Unassembled WGS sequence"/>
</dbReference>
<keyword evidence="3" id="KW-0999">Mitochondrion inner membrane</keyword>
<proteinExistence type="inferred from homology"/>
<protein>
    <recommendedName>
        <fullName evidence="8">Mitochondrial import inner membrane translocase subunit TIM14</fullName>
    </recommendedName>
    <alternativeName>
        <fullName evidence="9">Presequence translocated-associated motor subunit PAM18</fullName>
    </alternativeName>
</protein>
<evidence type="ECO:0000256" key="1">
    <source>
        <dbReference type="ARBA" id="ARBA00004434"/>
    </source>
</evidence>
<dbReference type="PANTHER" id="PTHR12763:SF28">
    <property type="entry name" value="GEO10507P1-RELATED"/>
    <property type="match status" value="1"/>
</dbReference>
<dbReference type="InterPro" id="IPR036869">
    <property type="entry name" value="J_dom_sf"/>
</dbReference>
<evidence type="ECO:0000256" key="9">
    <source>
        <dbReference type="ARBA" id="ARBA00041716"/>
    </source>
</evidence>
<reference evidence="11 12" key="1">
    <citation type="journal article" date="2019" name="Sci. Rep.">
        <title>Comparative genomics of chytrid fungi reveal insights into the obligate biotrophic and pathogenic lifestyle of Synchytrium endobioticum.</title>
        <authorList>
            <person name="van de Vossenberg B.T.L.H."/>
            <person name="Warris S."/>
            <person name="Nguyen H.D.T."/>
            <person name="van Gent-Pelzer M.P.E."/>
            <person name="Joly D.L."/>
            <person name="van de Geest H.C."/>
            <person name="Bonants P.J.M."/>
            <person name="Smith D.S."/>
            <person name="Levesque C.A."/>
            <person name="van der Lee T.A.J."/>
        </authorList>
    </citation>
    <scope>NUCLEOTIDE SEQUENCE [LARGE SCALE GENOMIC DNA]</scope>
    <source>
        <strain evidence="11 12">LEV6574</strain>
    </source>
</reference>
<dbReference type="InterPro" id="IPR001623">
    <property type="entry name" value="DnaJ_domain"/>
</dbReference>
<dbReference type="CDD" id="cd06257">
    <property type="entry name" value="DnaJ"/>
    <property type="match status" value="1"/>
</dbReference>
<organism evidence="11 12">
    <name type="scientific">Synchytrium endobioticum</name>
    <dbReference type="NCBI Taxonomy" id="286115"/>
    <lineage>
        <taxon>Eukaryota</taxon>
        <taxon>Fungi</taxon>
        <taxon>Fungi incertae sedis</taxon>
        <taxon>Chytridiomycota</taxon>
        <taxon>Chytridiomycota incertae sedis</taxon>
        <taxon>Chytridiomycetes</taxon>
        <taxon>Synchytriales</taxon>
        <taxon>Synchytriaceae</taxon>
        <taxon>Synchytrium</taxon>
    </lineage>
</organism>
<name>A0A507CT77_9FUNG</name>
<dbReference type="AlphaFoldDB" id="A0A507CT77"/>
<dbReference type="VEuPathDB" id="FungiDB:SeMB42_g06272"/>
<dbReference type="GO" id="GO:0001671">
    <property type="term" value="F:ATPase activator activity"/>
    <property type="evidence" value="ECO:0007669"/>
    <property type="project" value="TreeGrafter"/>
</dbReference>